<evidence type="ECO:0000313" key="3">
    <source>
        <dbReference type="Proteomes" id="UP000535589"/>
    </source>
</evidence>
<keyword evidence="3" id="KW-1185">Reference proteome</keyword>
<dbReference type="EMBL" id="JABAIK010000011">
    <property type="protein sequence ID" value="NLS13724.1"/>
    <property type="molecule type" value="Genomic_DNA"/>
</dbReference>
<keyword evidence="1" id="KW-0472">Membrane</keyword>
<name>A0A7X8TS13_9VIBR</name>
<dbReference type="AlphaFoldDB" id="A0A7X8TS13"/>
<feature type="transmembrane region" description="Helical" evidence="1">
    <location>
        <begin position="15"/>
        <end position="34"/>
    </location>
</feature>
<organism evidence="2 3">
    <name type="scientific">Vibrio agarilyticus</name>
    <dbReference type="NCBI Taxonomy" id="2726741"/>
    <lineage>
        <taxon>Bacteria</taxon>
        <taxon>Pseudomonadati</taxon>
        <taxon>Pseudomonadota</taxon>
        <taxon>Gammaproteobacteria</taxon>
        <taxon>Vibrionales</taxon>
        <taxon>Vibrionaceae</taxon>
        <taxon>Vibrio</taxon>
    </lineage>
</organism>
<keyword evidence="1" id="KW-1133">Transmembrane helix</keyword>
<gene>
    <name evidence="2" type="ORF">HGP28_12555</name>
</gene>
<comment type="caution">
    <text evidence="2">The sequence shown here is derived from an EMBL/GenBank/DDBJ whole genome shotgun (WGS) entry which is preliminary data.</text>
</comment>
<keyword evidence="1" id="KW-0812">Transmembrane</keyword>
<evidence type="ECO:0000313" key="2">
    <source>
        <dbReference type="EMBL" id="NLS13724.1"/>
    </source>
</evidence>
<dbReference type="Proteomes" id="UP000535589">
    <property type="component" value="Unassembled WGS sequence"/>
</dbReference>
<reference evidence="2 3" key="1">
    <citation type="submission" date="2020-04" db="EMBL/GenBank/DDBJ databases">
        <title>Vibrio sp. SM6, a novel species isolated from seawater.</title>
        <authorList>
            <person name="Wang X."/>
        </authorList>
    </citation>
    <scope>NUCLEOTIDE SEQUENCE [LARGE SCALE GENOMIC DNA]</scope>
    <source>
        <strain evidence="2 3">SM6</strain>
    </source>
</reference>
<feature type="transmembrane region" description="Helical" evidence="1">
    <location>
        <begin position="40"/>
        <end position="61"/>
    </location>
</feature>
<feature type="transmembrane region" description="Helical" evidence="1">
    <location>
        <begin position="70"/>
        <end position="91"/>
    </location>
</feature>
<protein>
    <submittedName>
        <fullName evidence="2">Uncharacterized protein</fullName>
    </submittedName>
</protein>
<sequence>MSKVTRAHPDLIKKCLLWLVVVDYPLLGLFLLLLPDLHLSGGTLISALLLIYNLLLSVICFHRTAQQDTYIIYPILSATLLAFVCFLYYFFLV</sequence>
<dbReference type="RefSeq" id="WP_168836813.1">
    <property type="nucleotide sequence ID" value="NZ_JABAIK010000011.1"/>
</dbReference>
<evidence type="ECO:0000256" key="1">
    <source>
        <dbReference type="SAM" id="Phobius"/>
    </source>
</evidence>
<proteinExistence type="predicted"/>
<accession>A0A7X8TS13</accession>